<keyword evidence="1" id="KW-0732">Signal</keyword>
<feature type="chain" id="PRO_5045277456" description="Copper chaperone PCu(A)C" evidence="1">
    <location>
        <begin position="30"/>
        <end position="161"/>
    </location>
</feature>
<gene>
    <name evidence="2" type="ORF">tinsulaeT_13810</name>
</gene>
<dbReference type="SUPFAM" id="SSF110087">
    <property type="entry name" value="DR1885-like metal-binding protein"/>
    <property type="match status" value="1"/>
</dbReference>
<dbReference type="EMBL" id="BSST01000001">
    <property type="protein sequence ID" value="GLX78041.1"/>
    <property type="molecule type" value="Genomic_DNA"/>
</dbReference>
<feature type="signal peptide" evidence="1">
    <location>
        <begin position="1"/>
        <end position="29"/>
    </location>
</feature>
<dbReference type="InterPro" id="IPR036182">
    <property type="entry name" value="PCuAC_sf"/>
</dbReference>
<name>A0ABQ6GQ76_9GAMM</name>
<dbReference type="RefSeq" id="WP_284243935.1">
    <property type="nucleotide sequence ID" value="NZ_BSST01000001.1"/>
</dbReference>
<accession>A0ABQ6GQ76</accession>
<organism evidence="2 3">
    <name type="scientific">Thalassotalea insulae</name>
    <dbReference type="NCBI Taxonomy" id="2056778"/>
    <lineage>
        <taxon>Bacteria</taxon>
        <taxon>Pseudomonadati</taxon>
        <taxon>Pseudomonadota</taxon>
        <taxon>Gammaproteobacteria</taxon>
        <taxon>Alteromonadales</taxon>
        <taxon>Colwelliaceae</taxon>
        <taxon>Thalassotalea</taxon>
    </lineage>
</organism>
<dbReference type="PANTHER" id="PTHR36302">
    <property type="entry name" value="BLR7088 PROTEIN"/>
    <property type="match status" value="1"/>
</dbReference>
<reference evidence="2 3" key="1">
    <citation type="submission" date="2023-03" db="EMBL/GenBank/DDBJ databases">
        <title>Draft genome sequence of Thalassotalea insulae KCTC 62186T.</title>
        <authorList>
            <person name="Sawabe T."/>
        </authorList>
    </citation>
    <scope>NUCLEOTIDE SEQUENCE [LARGE SCALE GENOMIC DNA]</scope>
    <source>
        <strain evidence="2 3">KCTC 62186</strain>
    </source>
</reference>
<dbReference type="Gene3D" id="2.60.40.1890">
    <property type="entry name" value="PCu(A)C copper chaperone"/>
    <property type="match status" value="1"/>
</dbReference>
<dbReference type="Proteomes" id="UP001157186">
    <property type="component" value="Unassembled WGS sequence"/>
</dbReference>
<protein>
    <recommendedName>
        <fullName evidence="4">Copper chaperone PCu(A)C</fullName>
    </recommendedName>
</protein>
<dbReference type="InterPro" id="IPR007410">
    <property type="entry name" value="LpqE-like"/>
</dbReference>
<comment type="caution">
    <text evidence="2">The sequence shown here is derived from an EMBL/GenBank/DDBJ whole genome shotgun (WGS) entry which is preliminary data.</text>
</comment>
<evidence type="ECO:0000313" key="3">
    <source>
        <dbReference type="Proteomes" id="UP001157186"/>
    </source>
</evidence>
<evidence type="ECO:0008006" key="4">
    <source>
        <dbReference type="Google" id="ProtNLM"/>
    </source>
</evidence>
<evidence type="ECO:0000256" key="1">
    <source>
        <dbReference type="SAM" id="SignalP"/>
    </source>
</evidence>
<keyword evidence="3" id="KW-1185">Reference proteome</keyword>
<dbReference type="Pfam" id="PF04314">
    <property type="entry name" value="PCuAC"/>
    <property type="match status" value="1"/>
</dbReference>
<evidence type="ECO:0000313" key="2">
    <source>
        <dbReference type="EMBL" id="GLX78041.1"/>
    </source>
</evidence>
<proteinExistence type="predicted"/>
<dbReference type="PANTHER" id="PTHR36302:SF1">
    <property type="entry name" value="COPPER CHAPERONE PCU(A)C"/>
    <property type="match status" value="1"/>
</dbReference>
<sequence length="161" mass="17836">MKNLTVNRFLLIAVLSLLTNALFVHQAVASEITVAQGYVRATIPGTKISSAYMEIANHGEQDAILVAATSGVSDRVEIHQHTMENGLMKMRQQKSLTIAAHDVVKLQPGGYHLMIFNLTDPLKADEKIALTLHFDNNEKLDVNLPVKSIVNQQQSKSHHHH</sequence>
<dbReference type="InterPro" id="IPR058248">
    <property type="entry name" value="Lxx211020-like"/>
</dbReference>